<name>E3HDU0_ILYPC</name>
<geneLocation type="plasmid" evidence="2 3">
    <name>pILYOP01</name>
</geneLocation>
<keyword evidence="3" id="KW-1185">Reference proteome</keyword>
<dbReference type="RefSeq" id="WP_013388935.1">
    <property type="nucleotide sequence ID" value="NC_014633.1"/>
</dbReference>
<dbReference type="PANTHER" id="PTHR30492">
    <property type="entry name" value="METHYLGLYOXAL SYNTHASE"/>
    <property type="match status" value="1"/>
</dbReference>
<dbReference type="GO" id="GO:0008654">
    <property type="term" value="P:phospholipid biosynthetic process"/>
    <property type="evidence" value="ECO:0007669"/>
    <property type="project" value="InterPro"/>
</dbReference>
<dbReference type="Pfam" id="PF00781">
    <property type="entry name" value="DAGK_cat"/>
    <property type="match status" value="1"/>
</dbReference>
<dbReference type="NCBIfam" id="TIGR00147">
    <property type="entry name" value="YegS/Rv2252/BmrU family lipid kinase"/>
    <property type="match status" value="1"/>
</dbReference>
<dbReference type="InterPro" id="IPR005218">
    <property type="entry name" value="Diacylglycerol/lipid_kinase"/>
</dbReference>
<dbReference type="GO" id="GO:0005829">
    <property type="term" value="C:cytosol"/>
    <property type="evidence" value="ECO:0007669"/>
    <property type="project" value="TreeGrafter"/>
</dbReference>
<dbReference type="GO" id="GO:0008929">
    <property type="term" value="F:methylglyoxal synthase activity"/>
    <property type="evidence" value="ECO:0007669"/>
    <property type="project" value="InterPro"/>
</dbReference>
<dbReference type="OrthoDB" id="142078at2"/>
<dbReference type="GO" id="GO:0005524">
    <property type="term" value="F:ATP binding"/>
    <property type="evidence" value="ECO:0007669"/>
    <property type="project" value="InterPro"/>
</dbReference>
<protein>
    <submittedName>
        <fullName evidence="2">Diacylglycerol kinase catalytic region</fullName>
    </submittedName>
</protein>
<dbReference type="KEGG" id="ipo:Ilyop_2517"/>
<evidence type="ECO:0000313" key="3">
    <source>
        <dbReference type="Proteomes" id="UP000006875"/>
    </source>
</evidence>
<dbReference type="Gene3D" id="3.40.50.10330">
    <property type="entry name" value="Probable inorganic polyphosphate/atp-NAD kinase, domain 1"/>
    <property type="match status" value="1"/>
</dbReference>
<dbReference type="PROSITE" id="PS50146">
    <property type="entry name" value="DAGK"/>
    <property type="match status" value="1"/>
</dbReference>
<gene>
    <name evidence="2" type="ordered locus">Ilyop_2517</name>
</gene>
<dbReference type="PANTHER" id="PTHR30492:SF0">
    <property type="entry name" value="METHYLGLYOXAL SYNTHASE"/>
    <property type="match status" value="1"/>
</dbReference>
<evidence type="ECO:0000259" key="1">
    <source>
        <dbReference type="PROSITE" id="PS50146"/>
    </source>
</evidence>
<dbReference type="GO" id="GO:0016301">
    <property type="term" value="F:kinase activity"/>
    <property type="evidence" value="ECO:0007669"/>
    <property type="project" value="UniProtKB-KW"/>
</dbReference>
<dbReference type="HOGENOM" id="CLU_045532_1_0_0"/>
<sequence>MKRARLIYNPYSGENYIVKHLDTIFKVYQKKGYTIDAFRISYEANIEDAFKDIGGEYNHIIIAGGDGTVNQIINIMKKTGIDLPVAILPTGTANDFATCLGMPKDISEACQQILSSNVKLIDLGKVNDTYFVNVASTGLFTDVSQKTNVNLKNTMGKLAYYFSGIIEIPNFKRLQITVESKELKYTGHSLIIFAFNGKSAGNIDIAYKSQLDDGLLDIVIVKAEIMTETLLSFFKFLKKEHLENPKGVIHFKTNRLSLKCNESISTDLDGEKGPDFPLDIQCIKNGLKILGYAN</sequence>
<dbReference type="SUPFAM" id="SSF111331">
    <property type="entry name" value="NAD kinase/diacylglycerol kinase-like"/>
    <property type="match status" value="1"/>
</dbReference>
<dbReference type="EMBL" id="CP002282">
    <property type="protein sequence ID" value="ADO84276.1"/>
    <property type="molecule type" value="Genomic_DNA"/>
</dbReference>
<dbReference type="AlphaFoldDB" id="E3HDU0"/>
<dbReference type="SMART" id="SM00046">
    <property type="entry name" value="DAGKc"/>
    <property type="match status" value="1"/>
</dbReference>
<feature type="domain" description="DAGKc" evidence="1">
    <location>
        <begin position="1"/>
        <end position="130"/>
    </location>
</feature>
<keyword evidence="2" id="KW-0614">Plasmid</keyword>
<dbReference type="Gene3D" id="2.60.200.40">
    <property type="match status" value="1"/>
</dbReference>
<keyword evidence="2" id="KW-0808">Transferase</keyword>
<dbReference type="InterPro" id="IPR004363">
    <property type="entry name" value="Methylgl_synth"/>
</dbReference>
<dbReference type="NCBIfam" id="NF009605">
    <property type="entry name" value="PRK13059.1"/>
    <property type="match status" value="1"/>
</dbReference>
<evidence type="ECO:0000313" key="2">
    <source>
        <dbReference type="EMBL" id="ADO84276.1"/>
    </source>
</evidence>
<proteinExistence type="predicted"/>
<reference evidence="2 3" key="1">
    <citation type="journal article" date="2010" name="Stand. Genomic Sci.">
        <title>Complete genome sequence of Ilyobacter polytropus type strain (CuHbu1).</title>
        <authorList>
            <person name="Sikorski J."/>
            <person name="Chertkov O."/>
            <person name="Lapidus A."/>
            <person name="Nolan M."/>
            <person name="Lucas S."/>
            <person name="Del Rio T.G."/>
            <person name="Tice H."/>
            <person name="Cheng J.F."/>
            <person name="Tapia R."/>
            <person name="Han C."/>
            <person name="Goodwin L."/>
            <person name="Pitluck S."/>
            <person name="Liolios K."/>
            <person name="Ivanova N."/>
            <person name="Mavromatis K."/>
            <person name="Mikhailova N."/>
            <person name="Pati A."/>
            <person name="Chen A."/>
            <person name="Palaniappan K."/>
            <person name="Land M."/>
            <person name="Hauser L."/>
            <person name="Chang Y.J."/>
            <person name="Jeffries C.D."/>
            <person name="Brambilla E."/>
            <person name="Yasawong M."/>
            <person name="Rohde M."/>
            <person name="Pukall R."/>
            <person name="Spring S."/>
            <person name="Goker M."/>
            <person name="Woyke T."/>
            <person name="Bristow J."/>
            <person name="Eisen J.A."/>
            <person name="Markowitz V."/>
            <person name="Hugenholtz P."/>
            <person name="Kyrpides N.C."/>
            <person name="Klenk H.P."/>
        </authorList>
    </citation>
    <scope>NUCLEOTIDE SEQUENCE [LARGE SCALE GENOMIC DNA]</scope>
    <source>
        <strain evidence="3">ATCC 51220 / DSM 2926 / LMG 16218 / CuHBu1</strain>
        <plasmid evidence="3">pILYOP01</plasmid>
    </source>
</reference>
<dbReference type="GO" id="GO:0019242">
    <property type="term" value="P:methylglyoxal biosynthetic process"/>
    <property type="evidence" value="ECO:0007669"/>
    <property type="project" value="InterPro"/>
</dbReference>
<dbReference type="InterPro" id="IPR016064">
    <property type="entry name" value="NAD/diacylglycerol_kinase_sf"/>
</dbReference>
<keyword evidence="2" id="KW-0418">Kinase</keyword>
<dbReference type="InterPro" id="IPR045540">
    <property type="entry name" value="YegS/DAGK_C"/>
</dbReference>
<dbReference type="InterPro" id="IPR017438">
    <property type="entry name" value="ATP-NAD_kinase_N"/>
</dbReference>
<dbReference type="Proteomes" id="UP000006875">
    <property type="component" value="Plasmid pILYOP01"/>
</dbReference>
<dbReference type="Pfam" id="PF19279">
    <property type="entry name" value="YegS_C"/>
    <property type="match status" value="1"/>
</dbReference>
<organism evidence="2 3">
    <name type="scientific">Ilyobacter polytropus (strain ATCC 51220 / DSM 2926 / LMG 16218 / CuHBu1)</name>
    <dbReference type="NCBI Taxonomy" id="572544"/>
    <lineage>
        <taxon>Bacteria</taxon>
        <taxon>Fusobacteriati</taxon>
        <taxon>Fusobacteriota</taxon>
        <taxon>Fusobacteriia</taxon>
        <taxon>Fusobacteriales</taxon>
        <taxon>Fusobacteriaceae</taxon>
        <taxon>Ilyobacter</taxon>
    </lineage>
</organism>
<accession>E3HDU0</accession>
<dbReference type="InterPro" id="IPR001206">
    <property type="entry name" value="Diacylglycerol_kinase_cat_dom"/>
</dbReference>